<evidence type="ECO:0000256" key="6">
    <source>
        <dbReference type="PIRSR" id="PIRSR000337-1"/>
    </source>
</evidence>
<dbReference type="SUPFAM" id="SSF51679">
    <property type="entry name" value="Bacterial luciferase-like"/>
    <property type="match status" value="1"/>
</dbReference>
<feature type="binding site" evidence="6">
    <location>
        <position position="97"/>
    </location>
    <ligand>
        <name>FMN</name>
        <dbReference type="ChEBI" id="CHEBI:58210"/>
    </ligand>
</feature>
<gene>
    <name evidence="8" type="ORF">EMQ_2910</name>
</gene>
<keyword evidence="4 8" id="KW-0503">Monooxygenase</keyword>
<evidence type="ECO:0000256" key="3">
    <source>
        <dbReference type="ARBA" id="ARBA00023002"/>
    </source>
</evidence>
<evidence type="ECO:0000256" key="2">
    <source>
        <dbReference type="ARBA" id="ARBA00022643"/>
    </source>
</evidence>
<feature type="binding site" evidence="6">
    <location>
        <position position="151"/>
    </location>
    <ligand>
        <name>FMN</name>
        <dbReference type="ChEBI" id="CHEBI:58210"/>
    </ligand>
</feature>
<dbReference type="Gene3D" id="3.20.20.30">
    <property type="entry name" value="Luciferase-like domain"/>
    <property type="match status" value="1"/>
</dbReference>
<dbReference type="EMBL" id="AP023410">
    <property type="protein sequence ID" value="BCK77304.1"/>
    <property type="molecule type" value="Genomic_DNA"/>
</dbReference>
<dbReference type="RefSeq" id="WP_010668510.1">
    <property type="nucleotide sequence ID" value="NZ_AP023410.1"/>
</dbReference>
<dbReference type="CDD" id="cd01095">
    <property type="entry name" value="Nitrilotriacetate_monoxgenase"/>
    <property type="match status" value="1"/>
</dbReference>
<comment type="similarity">
    <text evidence="5">Belongs to the NtaA/SnaA/DszA monooxygenase family.</text>
</comment>
<feature type="binding site" evidence="6">
    <location>
        <position position="222"/>
    </location>
    <ligand>
        <name>FMN</name>
        <dbReference type="ChEBI" id="CHEBI:58210"/>
    </ligand>
</feature>
<proteinExistence type="inferred from homology"/>
<dbReference type="InterPro" id="IPR016215">
    <property type="entry name" value="NTA_MOA"/>
</dbReference>
<evidence type="ECO:0000256" key="4">
    <source>
        <dbReference type="ARBA" id="ARBA00023033"/>
    </source>
</evidence>
<keyword evidence="1 6" id="KW-0285">Flavoprotein</keyword>
<evidence type="ECO:0000256" key="1">
    <source>
        <dbReference type="ARBA" id="ARBA00022630"/>
    </source>
</evidence>
<dbReference type="AlphaFoldDB" id="A0AB33IKP7"/>
<organism evidence="8 9">
    <name type="scientific">Acetobacter aceti NBRC 14818</name>
    <dbReference type="NCBI Taxonomy" id="887700"/>
    <lineage>
        <taxon>Bacteria</taxon>
        <taxon>Pseudomonadati</taxon>
        <taxon>Pseudomonadota</taxon>
        <taxon>Alphaproteobacteria</taxon>
        <taxon>Acetobacterales</taxon>
        <taxon>Acetobacteraceae</taxon>
        <taxon>Acetobacter</taxon>
        <taxon>Acetobacter subgen. Acetobacter</taxon>
    </lineage>
</organism>
<dbReference type="PANTHER" id="PTHR30011:SF16">
    <property type="entry name" value="C2H2 FINGER DOMAIN TRANSCRIPTION FACTOR (EUROFUNG)-RELATED"/>
    <property type="match status" value="1"/>
</dbReference>
<dbReference type="Proteomes" id="UP000516424">
    <property type="component" value="Chromosome"/>
</dbReference>
<evidence type="ECO:0000313" key="9">
    <source>
        <dbReference type="Proteomes" id="UP000516424"/>
    </source>
</evidence>
<keyword evidence="9" id="KW-1185">Reference proteome</keyword>
<dbReference type="NCBIfam" id="TIGR03860">
    <property type="entry name" value="FMN_nitrolo"/>
    <property type="match status" value="1"/>
</dbReference>
<feature type="binding site" evidence="6">
    <location>
        <position position="60"/>
    </location>
    <ligand>
        <name>FMN</name>
        <dbReference type="ChEBI" id="CHEBI:58210"/>
    </ligand>
</feature>
<dbReference type="InterPro" id="IPR036661">
    <property type="entry name" value="Luciferase-like_sf"/>
</dbReference>
<sequence length="451" mass="50538">MGSIRQRQIKLGAILAGVGTDFSQWRDPELPPNASIDIDWYIRNARLAEEAKFDLVFIVDSPFITPDTAPHFLNRLEPLTLLSALAVSTSRIGLVGTLTTTYWEPYNVARLFGSLDHISKGRAGWNVVTTGLEGASRNYGKDKHLDHALRYQRAEEFVDVVKGLWDSYEDDAFPYDKENDVFLDKSKQHALNHKGEFLSVAGPLALSRSPQGYPVIFQAGDSNAGRQLGAQIADGTFAAVEDFESALEYYKDLKARAKALGRDPDAIHVLPGIAPIIAETDEKAREIAIEREGSLDIEKKLVALGRAFNYHDFRQYPLDEPFPDISNLTLNSYKGHAERILRGVASGNLTLRQATERYGGWRLSFVGSPETIANEIERWFVGGAVDGFNIRFTNPRDFRAFREHVIPILQKRGLFRTEYEGTTLRDHLGLPVPENRWTARKREDPSHAAAT</sequence>
<evidence type="ECO:0000313" key="8">
    <source>
        <dbReference type="EMBL" id="BCK77304.1"/>
    </source>
</evidence>
<dbReference type="PIRSF" id="PIRSF000337">
    <property type="entry name" value="NTA_MOA"/>
    <property type="match status" value="1"/>
</dbReference>
<name>A0AB33IKP7_ACEAC</name>
<feature type="domain" description="Luciferase-like" evidence="7">
    <location>
        <begin position="36"/>
        <end position="379"/>
    </location>
</feature>
<dbReference type="GO" id="GO:0016705">
    <property type="term" value="F:oxidoreductase activity, acting on paired donors, with incorporation or reduction of molecular oxygen"/>
    <property type="evidence" value="ECO:0007669"/>
    <property type="project" value="InterPro"/>
</dbReference>
<evidence type="ECO:0000256" key="5">
    <source>
        <dbReference type="ARBA" id="ARBA00033748"/>
    </source>
</evidence>
<feature type="binding site" evidence="6">
    <location>
        <position position="147"/>
    </location>
    <ligand>
        <name>FMN</name>
        <dbReference type="ChEBI" id="CHEBI:58210"/>
    </ligand>
</feature>
<keyword evidence="3" id="KW-0560">Oxidoreductase</keyword>
<protein>
    <submittedName>
        <fullName evidence="8">Monooxygenase</fullName>
    </submittedName>
</protein>
<dbReference type="Pfam" id="PF00296">
    <property type="entry name" value="Bac_luciferase"/>
    <property type="match status" value="1"/>
</dbReference>
<reference evidence="8 9" key="1">
    <citation type="journal article" date="2011" name="Microbiology">
        <title>Transcriptome response to different carbon sources in Acetobacter aceti.</title>
        <authorList>
            <person name="Sakurai K."/>
            <person name="Arai H."/>
            <person name="Ishii M."/>
            <person name="Igarashi Y."/>
        </authorList>
    </citation>
    <scope>NUCLEOTIDE SEQUENCE [LARGE SCALE GENOMIC DNA]</scope>
    <source>
        <strain evidence="8 9">NBRC 14818</strain>
    </source>
</reference>
<keyword evidence="2 6" id="KW-0288">FMN</keyword>
<dbReference type="PANTHER" id="PTHR30011">
    <property type="entry name" value="ALKANESULFONATE MONOOXYGENASE-RELATED"/>
    <property type="match status" value="1"/>
</dbReference>
<dbReference type="GO" id="GO:0004497">
    <property type="term" value="F:monooxygenase activity"/>
    <property type="evidence" value="ECO:0007669"/>
    <property type="project" value="UniProtKB-KW"/>
</dbReference>
<dbReference type="InterPro" id="IPR011251">
    <property type="entry name" value="Luciferase-like_dom"/>
</dbReference>
<dbReference type="InterPro" id="IPR051260">
    <property type="entry name" value="Diverse_substr_monoxygenases"/>
</dbReference>
<accession>A0AB33IKP7</accession>
<evidence type="ECO:0000259" key="7">
    <source>
        <dbReference type="Pfam" id="PF00296"/>
    </source>
</evidence>